<dbReference type="EMBL" id="BMQX01000012">
    <property type="protein sequence ID" value="GGQ19428.1"/>
    <property type="molecule type" value="Genomic_DNA"/>
</dbReference>
<gene>
    <name evidence="1" type="ORF">GCM10009411_19590</name>
</gene>
<organism evidence="1 2">
    <name type="scientific">Shewanella litoralis</name>
    <dbReference type="NCBI Taxonomy" id="2282700"/>
    <lineage>
        <taxon>Bacteria</taxon>
        <taxon>Pseudomonadati</taxon>
        <taxon>Pseudomonadota</taxon>
        <taxon>Gammaproteobacteria</taxon>
        <taxon>Alteromonadales</taxon>
        <taxon>Shewanellaceae</taxon>
        <taxon>Shewanella</taxon>
    </lineage>
</organism>
<proteinExistence type="predicted"/>
<evidence type="ECO:0000313" key="1">
    <source>
        <dbReference type="EMBL" id="GGQ19428.1"/>
    </source>
</evidence>
<keyword evidence="2" id="KW-1185">Reference proteome</keyword>
<dbReference type="RefSeq" id="WP_160054176.1">
    <property type="nucleotide sequence ID" value="NZ_BMQX01000012.1"/>
</dbReference>
<sequence length="117" mass="13351">MSLSRYPGVGLLGPFCRGHEITCQFGYRHLICKPVDKPQDPLLNPPNITLWVSATYGEQFLVNRHSWKNSPELLSLIYCYLHNDTYVAIQHPEAHMINAIAMAFEQRSLLVIPLDSE</sequence>
<reference evidence="2" key="1">
    <citation type="journal article" date="2019" name="Int. J. Syst. Evol. Microbiol.">
        <title>The Global Catalogue of Microorganisms (GCM) 10K type strain sequencing project: providing services to taxonomists for standard genome sequencing and annotation.</title>
        <authorList>
            <consortium name="The Broad Institute Genomics Platform"/>
            <consortium name="The Broad Institute Genome Sequencing Center for Infectious Disease"/>
            <person name="Wu L."/>
            <person name="Ma J."/>
        </authorList>
    </citation>
    <scope>NUCLEOTIDE SEQUENCE [LARGE SCALE GENOMIC DNA]</scope>
    <source>
        <strain evidence="2">JCM 32306</strain>
    </source>
</reference>
<dbReference type="Proteomes" id="UP000619118">
    <property type="component" value="Unassembled WGS sequence"/>
</dbReference>
<name>A0ABQ2R8N1_9GAMM</name>
<protein>
    <submittedName>
        <fullName evidence="1">Uncharacterized protein</fullName>
    </submittedName>
</protein>
<comment type="caution">
    <text evidence="1">The sequence shown here is derived from an EMBL/GenBank/DDBJ whole genome shotgun (WGS) entry which is preliminary data.</text>
</comment>
<evidence type="ECO:0000313" key="2">
    <source>
        <dbReference type="Proteomes" id="UP000619118"/>
    </source>
</evidence>
<accession>A0ABQ2R8N1</accession>